<dbReference type="PROSITE" id="PS50158">
    <property type="entry name" value="ZF_CCHC"/>
    <property type="match status" value="2"/>
</dbReference>
<dbReference type="InterPro" id="IPR001878">
    <property type="entry name" value="Znf_CCHC"/>
</dbReference>
<protein>
    <recommendedName>
        <fullName evidence="3">CCHC-type domain-containing protein</fullName>
    </recommendedName>
</protein>
<dbReference type="SUPFAM" id="SSF57756">
    <property type="entry name" value="Retrovirus zinc finger-like domains"/>
    <property type="match status" value="1"/>
</dbReference>
<dbReference type="AlphaFoldDB" id="A0A6G1LCE2"/>
<keyword evidence="1" id="KW-0862">Zinc</keyword>
<feature type="region of interest" description="Disordered" evidence="2">
    <location>
        <begin position="121"/>
        <end position="154"/>
    </location>
</feature>
<dbReference type="Proteomes" id="UP000799436">
    <property type="component" value="Unassembled WGS sequence"/>
</dbReference>
<feature type="region of interest" description="Disordered" evidence="2">
    <location>
        <begin position="192"/>
        <end position="213"/>
    </location>
</feature>
<dbReference type="Pfam" id="PF00098">
    <property type="entry name" value="zf-CCHC"/>
    <property type="match status" value="2"/>
</dbReference>
<evidence type="ECO:0000259" key="3">
    <source>
        <dbReference type="PROSITE" id="PS50158"/>
    </source>
</evidence>
<feature type="domain" description="CCHC-type" evidence="3">
    <location>
        <begin position="184"/>
        <end position="198"/>
    </location>
</feature>
<name>A0A6G1LCE2_9PEZI</name>
<evidence type="ECO:0000256" key="2">
    <source>
        <dbReference type="SAM" id="MobiDB-lite"/>
    </source>
</evidence>
<dbReference type="GO" id="GO:0003676">
    <property type="term" value="F:nucleic acid binding"/>
    <property type="evidence" value="ECO:0007669"/>
    <property type="project" value="InterPro"/>
</dbReference>
<dbReference type="EMBL" id="ML995827">
    <property type="protein sequence ID" value="KAF2770239.1"/>
    <property type="molecule type" value="Genomic_DNA"/>
</dbReference>
<dbReference type="Gene3D" id="4.10.60.10">
    <property type="entry name" value="Zinc finger, CCHC-type"/>
    <property type="match status" value="1"/>
</dbReference>
<feature type="compositionally biased region" description="Basic and acidic residues" evidence="2">
    <location>
        <begin position="134"/>
        <end position="143"/>
    </location>
</feature>
<reference evidence="4" key="1">
    <citation type="journal article" date="2020" name="Stud. Mycol.">
        <title>101 Dothideomycetes genomes: a test case for predicting lifestyles and emergence of pathogens.</title>
        <authorList>
            <person name="Haridas S."/>
            <person name="Albert R."/>
            <person name="Binder M."/>
            <person name="Bloem J."/>
            <person name="Labutti K."/>
            <person name="Salamov A."/>
            <person name="Andreopoulos B."/>
            <person name="Baker S."/>
            <person name="Barry K."/>
            <person name="Bills G."/>
            <person name="Bluhm B."/>
            <person name="Cannon C."/>
            <person name="Castanera R."/>
            <person name="Culley D."/>
            <person name="Daum C."/>
            <person name="Ezra D."/>
            <person name="Gonzalez J."/>
            <person name="Henrissat B."/>
            <person name="Kuo A."/>
            <person name="Liang C."/>
            <person name="Lipzen A."/>
            <person name="Lutzoni F."/>
            <person name="Magnuson J."/>
            <person name="Mondo S."/>
            <person name="Nolan M."/>
            <person name="Ohm R."/>
            <person name="Pangilinan J."/>
            <person name="Park H.-J."/>
            <person name="Ramirez L."/>
            <person name="Alfaro M."/>
            <person name="Sun H."/>
            <person name="Tritt A."/>
            <person name="Yoshinaga Y."/>
            <person name="Zwiers L.-H."/>
            <person name="Turgeon B."/>
            <person name="Goodwin S."/>
            <person name="Spatafora J."/>
            <person name="Crous P."/>
            <person name="Grigoriev I."/>
        </authorList>
    </citation>
    <scope>NUCLEOTIDE SEQUENCE</scope>
    <source>
        <strain evidence="4">CBS 116005</strain>
    </source>
</reference>
<keyword evidence="5" id="KW-1185">Reference proteome</keyword>
<dbReference type="GO" id="GO:0008270">
    <property type="term" value="F:zinc ion binding"/>
    <property type="evidence" value="ECO:0007669"/>
    <property type="project" value="UniProtKB-KW"/>
</dbReference>
<gene>
    <name evidence="4" type="ORF">EJ03DRAFT_77403</name>
</gene>
<dbReference type="SMART" id="SM00343">
    <property type="entry name" value="ZnF_C2HC"/>
    <property type="match status" value="2"/>
</dbReference>
<organism evidence="4 5">
    <name type="scientific">Teratosphaeria nubilosa</name>
    <dbReference type="NCBI Taxonomy" id="161662"/>
    <lineage>
        <taxon>Eukaryota</taxon>
        <taxon>Fungi</taxon>
        <taxon>Dikarya</taxon>
        <taxon>Ascomycota</taxon>
        <taxon>Pezizomycotina</taxon>
        <taxon>Dothideomycetes</taxon>
        <taxon>Dothideomycetidae</taxon>
        <taxon>Mycosphaerellales</taxon>
        <taxon>Teratosphaeriaceae</taxon>
        <taxon>Teratosphaeria</taxon>
    </lineage>
</organism>
<keyword evidence="1" id="KW-0479">Metal-binding</keyword>
<feature type="domain" description="CCHC-type" evidence="3">
    <location>
        <begin position="164"/>
        <end position="177"/>
    </location>
</feature>
<accession>A0A6G1LCE2</accession>
<evidence type="ECO:0000313" key="4">
    <source>
        <dbReference type="EMBL" id="KAF2770239.1"/>
    </source>
</evidence>
<evidence type="ECO:0000313" key="5">
    <source>
        <dbReference type="Proteomes" id="UP000799436"/>
    </source>
</evidence>
<keyword evidence="1" id="KW-0863">Zinc-finger</keyword>
<sequence>MAKRAKGKSSSQGPRVTSLPRTAFNCRCMSCRQMDSEIPARKHRTSVTGQLSERITAHRMLRDIEGSVRRNHSRRFLPPHWTDGPGACKIEPASPLVCSLEFSKTLNQRISLAVAVESKEPRAECRRAGKKQKDRKDDAEEQYRYPSGSRGSRLKMSSLSRRACYKCGNVGHYAEVCSSSERLCYNCKEPGHESNNCPHPRTTESKSTPSNATTARVSAMFRLTAQLCV</sequence>
<dbReference type="InterPro" id="IPR036875">
    <property type="entry name" value="Znf_CCHC_sf"/>
</dbReference>
<evidence type="ECO:0000256" key="1">
    <source>
        <dbReference type="PROSITE-ProRule" id="PRU00047"/>
    </source>
</evidence>
<proteinExistence type="predicted"/>
<dbReference type="OrthoDB" id="3863715at2759"/>